<dbReference type="CDD" id="cd00452">
    <property type="entry name" value="KDPG_aldolase"/>
    <property type="match status" value="1"/>
</dbReference>
<dbReference type="InterPro" id="IPR000887">
    <property type="entry name" value="Aldlse_KDPG_KHG"/>
</dbReference>
<dbReference type="EMBL" id="JBHSZV010000027">
    <property type="protein sequence ID" value="MFC7062421.1"/>
    <property type="molecule type" value="Genomic_DNA"/>
</dbReference>
<dbReference type="NCBIfam" id="TIGR01182">
    <property type="entry name" value="eda"/>
    <property type="match status" value="1"/>
</dbReference>
<protein>
    <submittedName>
        <fullName evidence="6">Bifunctional 4-hydroxy-2-oxoglutarate aldolase/2-dehydro-3-deoxy-phosphogluconate aldolase</fullName>
    </submittedName>
</protein>
<dbReference type="PANTHER" id="PTHR30246">
    <property type="entry name" value="2-KETO-3-DEOXY-6-PHOSPHOGLUCONATE ALDOLASE"/>
    <property type="match status" value="1"/>
</dbReference>
<dbReference type="Gene3D" id="3.20.20.70">
    <property type="entry name" value="Aldolase class I"/>
    <property type="match status" value="1"/>
</dbReference>
<reference evidence="7" key="1">
    <citation type="journal article" date="2019" name="Int. J. Syst. Evol. Microbiol.">
        <title>The Global Catalogue of Microorganisms (GCM) 10K type strain sequencing project: providing services to taxonomists for standard genome sequencing and annotation.</title>
        <authorList>
            <consortium name="The Broad Institute Genomics Platform"/>
            <consortium name="The Broad Institute Genome Sequencing Center for Infectious Disease"/>
            <person name="Wu L."/>
            <person name="Ma J."/>
        </authorList>
    </citation>
    <scope>NUCLEOTIDE SEQUENCE [LARGE SCALE GENOMIC DNA]</scope>
    <source>
        <strain evidence="7">CGMCC 4.1621</strain>
    </source>
</reference>
<dbReference type="Proteomes" id="UP001596410">
    <property type="component" value="Unassembled WGS sequence"/>
</dbReference>
<comment type="similarity">
    <text evidence="2">Belongs to the KHG/KDPG aldolase family.</text>
</comment>
<evidence type="ECO:0000256" key="2">
    <source>
        <dbReference type="ARBA" id="ARBA00006906"/>
    </source>
</evidence>
<evidence type="ECO:0000256" key="4">
    <source>
        <dbReference type="ARBA" id="ARBA00023239"/>
    </source>
</evidence>
<keyword evidence="5" id="KW-0119">Carbohydrate metabolism</keyword>
<evidence type="ECO:0000313" key="7">
    <source>
        <dbReference type="Proteomes" id="UP001596410"/>
    </source>
</evidence>
<comment type="pathway">
    <text evidence="1">Carbohydrate acid metabolism.</text>
</comment>
<name>A0ABW2ELT1_9BACI</name>
<dbReference type="PANTHER" id="PTHR30246:SF1">
    <property type="entry name" value="2-DEHYDRO-3-DEOXY-6-PHOSPHOGALACTONATE ALDOLASE-RELATED"/>
    <property type="match status" value="1"/>
</dbReference>
<keyword evidence="7" id="KW-1185">Reference proteome</keyword>
<comment type="caution">
    <text evidence="6">The sequence shown here is derived from an EMBL/GenBank/DDBJ whole genome shotgun (WGS) entry which is preliminary data.</text>
</comment>
<comment type="subunit">
    <text evidence="3">Homotrimer.</text>
</comment>
<sequence>MDQTINRINEEKIIAIVRLSSTNHVENIVQSLVEGGIRVIEVTLNTPGALESIKKIKENYRDLIVGAGTVLDSVSAQSAIQAGADFLLAPTLSKETIQMGNRYGVPVIPGVMTPTEALTAYEFGAKAVKVFPARSVGDSFAKDLNGPLPFIKVMAVGGVSLDNTADYFNKGWHSVGVGSSLVSSQLIEDGNFQEITSRAKQFIEIRDQVDNQ</sequence>
<evidence type="ECO:0000256" key="5">
    <source>
        <dbReference type="ARBA" id="ARBA00023277"/>
    </source>
</evidence>
<evidence type="ECO:0000313" key="6">
    <source>
        <dbReference type="EMBL" id="MFC7062421.1"/>
    </source>
</evidence>
<dbReference type="Pfam" id="PF01081">
    <property type="entry name" value="Aldolase"/>
    <property type="match status" value="1"/>
</dbReference>
<accession>A0ABW2ELT1</accession>
<keyword evidence="4" id="KW-0456">Lyase</keyword>
<dbReference type="InterPro" id="IPR013785">
    <property type="entry name" value="Aldolase_TIM"/>
</dbReference>
<gene>
    <name evidence="6" type="ORF">ACFQIC_11190</name>
</gene>
<proteinExistence type="inferred from homology"/>
<dbReference type="SUPFAM" id="SSF51569">
    <property type="entry name" value="Aldolase"/>
    <property type="match status" value="1"/>
</dbReference>
<evidence type="ECO:0000256" key="1">
    <source>
        <dbReference type="ARBA" id="ARBA00004761"/>
    </source>
</evidence>
<dbReference type="RefSeq" id="WP_204709374.1">
    <property type="nucleotide sequence ID" value="NZ_JBHSZV010000027.1"/>
</dbReference>
<evidence type="ECO:0000256" key="3">
    <source>
        <dbReference type="ARBA" id="ARBA00011233"/>
    </source>
</evidence>
<organism evidence="6 7">
    <name type="scientific">Halobacillus seohaensis</name>
    <dbReference type="NCBI Taxonomy" id="447421"/>
    <lineage>
        <taxon>Bacteria</taxon>
        <taxon>Bacillati</taxon>
        <taxon>Bacillota</taxon>
        <taxon>Bacilli</taxon>
        <taxon>Bacillales</taxon>
        <taxon>Bacillaceae</taxon>
        <taxon>Halobacillus</taxon>
    </lineage>
</organism>